<dbReference type="AlphaFoldDB" id="A0A4P9UM87"/>
<evidence type="ECO:0000313" key="15">
    <source>
        <dbReference type="Proteomes" id="UP000305881"/>
    </source>
</evidence>
<sequence>MNLEVFLALFSLMLISLGVYMAAQKARIPYTVLLVIVGSLLVPLSRVEAFAFINSFELTPELLFFVFLPILIFESAYNIKIGDMINNIRAISLLAIPGMLVSTFFIGIAGFYVFRWIGFEVPIIVTLLFGAIISSTDPVAVLSLFKDYGAPKRLTLIFEGESLFNDGTAFAIFLVFLEILLHGFAGSTSIANGFLNFFIMLFGGILFGLLMGFVFAKLIEWVKGHEHLEITLTLLVAHFTFILTEVISEHIVLFGQQLRFSSIIATLVASMVIGNFGRFKMSHGVEEYMEKFWSYFGFVTNSLVFILMGLLFVKQSIDLHVAILPILLAIVVVMLGRALSIYPLLGLLNLTRKEEPIPVSWMHLLSWGSLRGSLAVIMVLLIPDDATLPGWTYDFSVKDFVTAITIGCIYFTLLVKATTIGKVMHALGIDALTDYEEVSYYKGKALIYDEVLSSLERLFQDRKISEEQYRTMRDSYQRLHDKALSEYKGKFPNAAELTEKLLRIFVLGMEKSELKEIYHRGDINEKVYKKILNLLDIQMARIEKGHSQLNKLDEKFPVDGIEHLINGVRRLLFLSSQNLQPQELYIYYRTQYQMLETVVGRLEGLQNTSLGEIFDDADALCRTIDLYKALAANTKQNLDKMIESNYELLTDFNSISGQKTLDAQQMETLAKLSKNEIISTKLYIMLFNELRDGRK</sequence>
<evidence type="ECO:0000256" key="10">
    <source>
        <dbReference type="ARBA" id="ARBA00023136"/>
    </source>
</evidence>
<keyword evidence="11" id="KW-0739">Sodium transport</keyword>
<dbReference type="PANTHER" id="PTHR10110">
    <property type="entry name" value="SODIUM/HYDROGEN EXCHANGER"/>
    <property type="match status" value="1"/>
</dbReference>
<keyword evidence="9" id="KW-0406">Ion transport</keyword>
<keyword evidence="4" id="KW-0050">Antiport</keyword>
<evidence type="ECO:0000256" key="11">
    <source>
        <dbReference type="ARBA" id="ARBA00023201"/>
    </source>
</evidence>
<dbReference type="GO" id="GO:0015386">
    <property type="term" value="F:potassium:proton antiporter activity"/>
    <property type="evidence" value="ECO:0007669"/>
    <property type="project" value="TreeGrafter"/>
</dbReference>
<feature type="transmembrane region" description="Helical" evidence="12">
    <location>
        <begin position="228"/>
        <end position="248"/>
    </location>
</feature>
<dbReference type="GO" id="GO:0051453">
    <property type="term" value="P:regulation of intracellular pH"/>
    <property type="evidence" value="ECO:0007669"/>
    <property type="project" value="TreeGrafter"/>
</dbReference>
<dbReference type="OrthoDB" id="9774146at2"/>
<feature type="transmembrane region" description="Helical" evidence="12">
    <location>
        <begin position="319"/>
        <end position="340"/>
    </location>
</feature>
<evidence type="ECO:0000256" key="8">
    <source>
        <dbReference type="ARBA" id="ARBA00023053"/>
    </source>
</evidence>
<evidence type="ECO:0000256" key="1">
    <source>
        <dbReference type="ARBA" id="ARBA00004651"/>
    </source>
</evidence>
<dbReference type="GO" id="GO:0098719">
    <property type="term" value="P:sodium ion import across plasma membrane"/>
    <property type="evidence" value="ECO:0007669"/>
    <property type="project" value="TreeGrafter"/>
</dbReference>
<keyword evidence="10 12" id="KW-0472">Membrane</keyword>
<feature type="transmembrane region" description="Helical" evidence="12">
    <location>
        <begin position="91"/>
        <end position="117"/>
    </location>
</feature>
<feature type="transmembrane region" description="Helical" evidence="12">
    <location>
        <begin position="292"/>
        <end position="313"/>
    </location>
</feature>
<feature type="transmembrane region" description="Helical" evidence="12">
    <location>
        <begin position="166"/>
        <end position="185"/>
    </location>
</feature>
<dbReference type="Pfam" id="PF00999">
    <property type="entry name" value="Na_H_Exchanger"/>
    <property type="match status" value="1"/>
</dbReference>
<dbReference type="KEGG" id="mbur:EQU24_09290"/>
<dbReference type="Proteomes" id="UP000305881">
    <property type="component" value="Chromosome"/>
</dbReference>
<feature type="transmembrane region" description="Helical" evidence="12">
    <location>
        <begin position="395"/>
        <end position="415"/>
    </location>
</feature>
<feature type="transmembrane region" description="Helical" evidence="12">
    <location>
        <begin position="197"/>
        <end position="216"/>
    </location>
</feature>
<evidence type="ECO:0000256" key="5">
    <source>
        <dbReference type="ARBA" id="ARBA00022475"/>
    </source>
</evidence>
<evidence type="ECO:0000256" key="12">
    <source>
        <dbReference type="SAM" id="Phobius"/>
    </source>
</evidence>
<feature type="domain" description="Cation/H+ exchanger transmembrane" evidence="13">
    <location>
        <begin position="14"/>
        <end position="423"/>
    </location>
</feature>
<feature type="transmembrane region" description="Helical" evidence="12">
    <location>
        <begin position="361"/>
        <end position="383"/>
    </location>
</feature>
<dbReference type="Gene3D" id="6.10.140.1330">
    <property type="match status" value="1"/>
</dbReference>
<evidence type="ECO:0000256" key="3">
    <source>
        <dbReference type="ARBA" id="ARBA00022448"/>
    </source>
</evidence>
<keyword evidence="7 12" id="KW-1133">Transmembrane helix</keyword>
<protein>
    <submittedName>
        <fullName evidence="14">Sodium:proton antiporter</fullName>
    </submittedName>
</protein>
<feature type="transmembrane region" description="Helical" evidence="12">
    <location>
        <begin position="62"/>
        <end position="79"/>
    </location>
</feature>
<dbReference type="GO" id="GO:0015385">
    <property type="term" value="F:sodium:proton antiporter activity"/>
    <property type="evidence" value="ECO:0007669"/>
    <property type="project" value="InterPro"/>
</dbReference>
<keyword evidence="5" id="KW-1003">Cell membrane</keyword>
<evidence type="ECO:0000256" key="2">
    <source>
        <dbReference type="ARBA" id="ARBA00007367"/>
    </source>
</evidence>
<name>A0A4P9UM87_METBY</name>
<dbReference type="RefSeq" id="WP_017839765.1">
    <property type="nucleotide sequence ID" value="NZ_CP035467.1"/>
</dbReference>
<feature type="transmembrane region" description="Helical" evidence="12">
    <location>
        <begin position="123"/>
        <end position="145"/>
    </location>
</feature>
<evidence type="ECO:0000313" key="14">
    <source>
        <dbReference type="EMBL" id="QCW82412.1"/>
    </source>
</evidence>
<keyword evidence="3" id="KW-0813">Transport</keyword>
<feature type="transmembrane region" description="Helical" evidence="12">
    <location>
        <begin position="6"/>
        <end position="23"/>
    </location>
</feature>
<dbReference type="InterPro" id="IPR018422">
    <property type="entry name" value="Cation/H_exchanger_CPA1"/>
</dbReference>
<dbReference type="InterPro" id="IPR006153">
    <property type="entry name" value="Cation/H_exchanger_TM"/>
</dbReference>
<organism evidence="14 15">
    <name type="scientific">Methylotuvimicrobium buryatense</name>
    <name type="common">Methylomicrobium buryatense</name>
    <dbReference type="NCBI Taxonomy" id="95641"/>
    <lineage>
        <taxon>Bacteria</taxon>
        <taxon>Pseudomonadati</taxon>
        <taxon>Pseudomonadota</taxon>
        <taxon>Gammaproteobacteria</taxon>
        <taxon>Methylococcales</taxon>
        <taxon>Methylococcaceae</taxon>
        <taxon>Methylotuvimicrobium</taxon>
    </lineage>
</organism>
<dbReference type="EMBL" id="CP035467">
    <property type="protein sequence ID" value="QCW82412.1"/>
    <property type="molecule type" value="Genomic_DNA"/>
</dbReference>
<evidence type="ECO:0000256" key="6">
    <source>
        <dbReference type="ARBA" id="ARBA00022692"/>
    </source>
</evidence>
<feature type="transmembrane region" description="Helical" evidence="12">
    <location>
        <begin position="30"/>
        <end position="56"/>
    </location>
</feature>
<proteinExistence type="inferred from homology"/>
<keyword evidence="15" id="KW-1185">Reference proteome</keyword>
<evidence type="ECO:0000256" key="7">
    <source>
        <dbReference type="ARBA" id="ARBA00022989"/>
    </source>
</evidence>
<comment type="subcellular location">
    <subcellularLocation>
        <location evidence="1">Cell membrane</location>
        <topology evidence="1">Multi-pass membrane protein</topology>
    </subcellularLocation>
</comment>
<dbReference type="PANTHER" id="PTHR10110:SF195">
    <property type="entry name" value="NA(+)_H(+) ANTIPORTER NHAS2"/>
    <property type="match status" value="1"/>
</dbReference>
<evidence type="ECO:0000256" key="9">
    <source>
        <dbReference type="ARBA" id="ARBA00023065"/>
    </source>
</evidence>
<accession>A0A4P9UM87</accession>
<comment type="similarity">
    <text evidence="2">Belongs to the monovalent cation:proton antiporter 1 (CPA1) transporter (TC 2.A.36) family.</text>
</comment>
<gene>
    <name evidence="14" type="ORF">EQU24_09290</name>
</gene>
<keyword evidence="6 12" id="KW-0812">Transmembrane</keyword>
<keyword evidence="8" id="KW-0915">Sodium</keyword>
<evidence type="ECO:0000259" key="13">
    <source>
        <dbReference type="Pfam" id="PF00999"/>
    </source>
</evidence>
<feature type="transmembrane region" description="Helical" evidence="12">
    <location>
        <begin position="260"/>
        <end position="280"/>
    </location>
</feature>
<reference evidence="15" key="1">
    <citation type="journal article" date="2019" name="J. Bacteriol.">
        <title>A Mutagenic Screen Identifies a TonB-Dependent Receptor Required for the Lanthanide Metal Switch in the Type I Methanotroph 'Methylotuvimicrobium buryatense' 5GB1C.</title>
        <authorList>
            <person name="Groom J.D."/>
            <person name="Ford S.M."/>
            <person name="Pesesky M.W."/>
            <person name="Lidstrom M.E."/>
        </authorList>
    </citation>
    <scope>NUCLEOTIDE SEQUENCE [LARGE SCALE GENOMIC DNA]</scope>
    <source>
        <strain evidence="15">5GB1C</strain>
    </source>
</reference>
<dbReference type="GO" id="GO:0005886">
    <property type="term" value="C:plasma membrane"/>
    <property type="evidence" value="ECO:0007669"/>
    <property type="project" value="UniProtKB-SubCell"/>
</dbReference>
<dbReference type="STRING" id="675511.GCA_000341735_01178"/>
<evidence type="ECO:0000256" key="4">
    <source>
        <dbReference type="ARBA" id="ARBA00022449"/>
    </source>
</evidence>